<organism evidence="2 3">
    <name type="scientific">Trametes pubescens</name>
    <name type="common">White-rot fungus</name>
    <dbReference type="NCBI Taxonomy" id="154538"/>
    <lineage>
        <taxon>Eukaryota</taxon>
        <taxon>Fungi</taxon>
        <taxon>Dikarya</taxon>
        <taxon>Basidiomycota</taxon>
        <taxon>Agaricomycotina</taxon>
        <taxon>Agaricomycetes</taxon>
        <taxon>Polyporales</taxon>
        <taxon>Polyporaceae</taxon>
        <taxon>Trametes</taxon>
    </lineage>
</organism>
<feature type="compositionally biased region" description="Acidic residues" evidence="1">
    <location>
        <begin position="518"/>
        <end position="532"/>
    </location>
</feature>
<name>A0A1M2VJH9_TRAPU</name>
<dbReference type="OrthoDB" id="2747462at2759"/>
<feature type="compositionally biased region" description="Acidic residues" evidence="1">
    <location>
        <begin position="495"/>
        <end position="511"/>
    </location>
</feature>
<feature type="non-terminal residue" evidence="2">
    <location>
        <position position="634"/>
    </location>
</feature>
<dbReference type="Proteomes" id="UP000184267">
    <property type="component" value="Unassembled WGS sequence"/>
</dbReference>
<dbReference type="EMBL" id="MNAD01001131">
    <property type="protein sequence ID" value="OJT07712.1"/>
    <property type="molecule type" value="Genomic_DNA"/>
</dbReference>
<dbReference type="OMA" id="FRELGHT"/>
<gene>
    <name evidence="2" type="ORF">TRAPUB_1381</name>
</gene>
<dbReference type="AlphaFoldDB" id="A0A1M2VJH9"/>
<evidence type="ECO:0000313" key="3">
    <source>
        <dbReference type="Proteomes" id="UP000184267"/>
    </source>
</evidence>
<keyword evidence="3" id="KW-1185">Reference proteome</keyword>
<dbReference type="STRING" id="154538.A0A1M2VJH9"/>
<evidence type="ECO:0000313" key="2">
    <source>
        <dbReference type="EMBL" id="OJT07712.1"/>
    </source>
</evidence>
<protein>
    <submittedName>
        <fullName evidence="2">Uncharacterized protein</fullName>
    </submittedName>
</protein>
<accession>A0A1M2VJH9</accession>
<comment type="caution">
    <text evidence="2">The sequence shown here is derived from an EMBL/GenBank/DDBJ whole genome shotgun (WGS) entry which is preliminary data.</text>
</comment>
<feature type="compositionally biased region" description="Acidic residues" evidence="1">
    <location>
        <begin position="540"/>
        <end position="552"/>
    </location>
</feature>
<feature type="region of interest" description="Disordered" evidence="1">
    <location>
        <begin position="477"/>
        <end position="554"/>
    </location>
</feature>
<dbReference type="SUPFAM" id="SSF52047">
    <property type="entry name" value="RNI-like"/>
    <property type="match status" value="1"/>
</dbReference>
<sequence>MDFLSLNDDVLRSIADKLYGKTALNLALTSKRIHDLAIHRVSAVIVCPDGPHLRLAHRHLFFGSRPRALYLESLTVLHYAFSLDHDIYDSRSRSPPYDDEAYDWSQVRLLVDILMNARNLRLLALPLFHPTMIYDSPRLADALCDLPNLTSVQLDTVGDTIVSTLIPRLPRSLRILELQYHAAIGDSGLYLYDEPKTFPPLLDTVAAFPALHTLRLKCFHETGPSFRELGHTYTPPLLPAVRALVLQKIGPAALDIVQLCPSLTDLEVGLWPPKYPLTKVRRREGARWPALRSFDAHEVGDLPYAMGFLGPARSFVLRQYMRVSNPPSAGLTVMLDAVERTAPRALFLSLMVGTCPMTFWGELASRAPNLRVLELRLNVDSGEDLTLNSLGWLDAVPDAIRPLSASLVLVRILLPRMPEYSILGTRRVLAAKSALVATVEEDRARAARVLPQRLADALPALRFLEVCEARPSFRKNIENQDQEWEENDGQPGAGFDEEDAAYGAEEDAWEAEEMRFDADEDEDYSMSEDEYFDTGRNEDCDMSEDEYSDASEDSGWGARIEAMEEQGDPEKIDVQRPQVAYRWIDNVAYRRWWRVRQPNGDVRGRTLEEISEAELDRAQRFLEEADDQQVTRVD</sequence>
<evidence type="ECO:0000256" key="1">
    <source>
        <dbReference type="SAM" id="MobiDB-lite"/>
    </source>
</evidence>
<reference evidence="2 3" key="1">
    <citation type="submission" date="2016-10" db="EMBL/GenBank/DDBJ databases">
        <title>Genome sequence of the basidiomycete white-rot fungus Trametes pubescens.</title>
        <authorList>
            <person name="Makela M.R."/>
            <person name="Granchi Z."/>
            <person name="Peng M."/>
            <person name="De Vries R.P."/>
            <person name="Grigoriev I."/>
            <person name="Riley R."/>
            <person name="Hilden K."/>
        </authorList>
    </citation>
    <scope>NUCLEOTIDE SEQUENCE [LARGE SCALE GENOMIC DNA]</scope>
    <source>
        <strain evidence="2 3">FBCC735</strain>
    </source>
</reference>
<proteinExistence type="predicted"/>